<keyword evidence="1" id="KW-0732">Signal</keyword>
<dbReference type="AlphaFoldDB" id="A0AAD1XTE3"/>
<gene>
    <name evidence="2" type="ORF">ECRASSUSDP1_LOCUS20393</name>
</gene>
<protein>
    <submittedName>
        <fullName evidence="2">Uncharacterized protein</fullName>
    </submittedName>
</protein>
<keyword evidence="3" id="KW-1185">Reference proteome</keyword>
<accession>A0AAD1XTE3</accession>
<dbReference type="Proteomes" id="UP001295684">
    <property type="component" value="Unassembled WGS sequence"/>
</dbReference>
<feature type="chain" id="PRO_5042053206" evidence="1">
    <location>
        <begin position="26"/>
        <end position="56"/>
    </location>
</feature>
<reference evidence="2" key="1">
    <citation type="submission" date="2023-07" db="EMBL/GenBank/DDBJ databases">
        <authorList>
            <consortium name="AG Swart"/>
            <person name="Singh M."/>
            <person name="Singh A."/>
            <person name="Seah K."/>
            <person name="Emmerich C."/>
        </authorList>
    </citation>
    <scope>NUCLEOTIDE SEQUENCE</scope>
    <source>
        <strain evidence="2">DP1</strain>
    </source>
</reference>
<evidence type="ECO:0000313" key="2">
    <source>
        <dbReference type="EMBL" id="CAI2378988.1"/>
    </source>
</evidence>
<evidence type="ECO:0000256" key="1">
    <source>
        <dbReference type="SAM" id="SignalP"/>
    </source>
</evidence>
<sequence>MKMKMQYLCTVVFLLKPTICSPAWSQVVKVISIFSIWHCPCRSSPRCNRITGQRVL</sequence>
<organism evidence="2 3">
    <name type="scientific">Euplotes crassus</name>
    <dbReference type="NCBI Taxonomy" id="5936"/>
    <lineage>
        <taxon>Eukaryota</taxon>
        <taxon>Sar</taxon>
        <taxon>Alveolata</taxon>
        <taxon>Ciliophora</taxon>
        <taxon>Intramacronucleata</taxon>
        <taxon>Spirotrichea</taxon>
        <taxon>Hypotrichia</taxon>
        <taxon>Euplotida</taxon>
        <taxon>Euplotidae</taxon>
        <taxon>Moneuplotes</taxon>
    </lineage>
</organism>
<evidence type="ECO:0000313" key="3">
    <source>
        <dbReference type="Proteomes" id="UP001295684"/>
    </source>
</evidence>
<dbReference type="EMBL" id="CAMPGE010020785">
    <property type="protein sequence ID" value="CAI2378988.1"/>
    <property type="molecule type" value="Genomic_DNA"/>
</dbReference>
<comment type="caution">
    <text evidence="2">The sequence shown here is derived from an EMBL/GenBank/DDBJ whole genome shotgun (WGS) entry which is preliminary data.</text>
</comment>
<feature type="signal peptide" evidence="1">
    <location>
        <begin position="1"/>
        <end position="25"/>
    </location>
</feature>
<name>A0AAD1XTE3_EUPCR</name>
<proteinExistence type="predicted"/>